<reference evidence="2 3" key="1">
    <citation type="submission" date="2019-10" db="EMBL/GenBank/DDBJ databases">
        <title>Actinomadura rubteroloni sp. nov. and Actinomadura macrotermitis sp. nov., isolated from the gut of fungus growing-termite Macrotermes natalensis.</title>
        <authorList>
            <person name="Benndorf R."/>
            <person name="Martin K."/>
            <person name="Kuefner M."/>
            <person name="De Beer W."/>
            <person name="Kaster A.-K."/>
            <person name="Vollmers J."/>
            <person name="Poulsen M."/>
            <person name="Beemelmanns C."/>
        </authorList>
    </citation>
    <scope>NUCLEOTIDE SEQUENCE [LARGE SCALE GENOMIC DNA]</scope>
    <source>
        <strain evidence="2 3">RB68</strain>
    </source>
</reference>
<comment type="caution">
    <text evidence="2">The sequence shown here is derived from an EMBL/GenBank/DDBJ whole genome shotgun (WGS) entry which is preliminary data.</text>
</comment>
<gene>
    <name evidence="2" type="ORF">ACRB68_29990</name>
</gene>
<dbReference type="GO" id="GO:0047372">
    <property type="term" value="F:monoacylglycerol lipase activity"/>
    <property type="evidence" value="ECO:0007669"/>
    <property type="project" value="TreeGrafter"/>
</dbReference>
<dbReference type="AlphaFoldDB" id="A0A7K0BV43"/>
<dbReference type="SUPFAM" id="SSF53474">
    <property type="entry name" value="alpha/beta-Hydrolases"/>
    <property type="match status" value="1"/>
</dbReference>
<keyword evidence="3" id="KW-1185">Reference proteome</keyword>
<dbReference type="InterPro" id="IPR029058">
    <property type="entry name" value="AB_hydrolase_fold"/>
</dbReference>
<proteinExistence type="predicted"/>
<evidence type="ECO:0000313" key="3">
    <source>
        <dbReference type="Proteomes" id="UP000487268"/>
    </source>
</evidence>
<dbReference type="EMBL" id="WEGH01000002">
    <property type="protein sequence ID" value="MQY04936.1"/>
    <property type="molecule type" value="Genomic_DNA"/>
</dbReference>
<dbReference type="InterPro" id="IPR000073">
    <property type="entry name" value="AB_hydrolase_1"/>
</dbReference>
<name>A0A7K0BV43_9ACTN</name>
<organism evidence="2 3">
    <name type="scientific">Actinomadura macrotermitis</name>
    <dbReference type="NCBI Taxonomy" id="2585200"/>
    <lineage>
        <taxon>Bacteria</taxon>
        <taxon>Bacillati</taxon>
        <taxon>Actinomycetota</taxon>
        <taxon>Actinomycetes</taxon>
        <taxon>Streptosporangiales</taxon>
        <taxon>Thermomonosporaceae</taxon>
        <taxon>Actinomadura</taxon>
    </lineage>
</organism>
<accession>A0A7K0BV43</accession>
<dbReference type="Proteomes" id="UP000487268">
    <property type="component" value="Unassembled WGS sequence"/>
</dbReference>
<dbReference type="OrthoDB" id="334507at2"/>
<dbReference type="Pfam" id="PF12697">
    <property type="entry name" value="Abhydrolase_6"/>
    <property type="match status" value="1"/>
</dbReference>
<dbReference type="InterPro" id="IPR050266">
    <property type="entry name" value="AB_hydrolase_sf"/>
</dbReference>
<feature type="domain" description="AB hydrolase-1" evidence="1">
    <location>
        <begin position="38"/>
        <end position="284"/>
    </location>
</feature>
<dbReference type="PANTHER" id="PTHR43798">
    <property type="entry name" value="MONOACYLGLYCEROL LIPASE"/>
    <property type="match status" value="1"/>
</dbReference>
<dbReference type="GO" id="GO:0016020">
    <property type="term" value="C:membrane"/>
    <property type="evidence" value="ECO:0007669"/>
    <property type="project" value="TreeGrafter"/>
</dbReference>
<sequence length="291" mass="31759">MSDELPEEARRHRDAGRTMTLGGYDIFVTDQGAGDLPVLLLHGFPGSSCDWRAVQARLAAEHCVIAFDFLGHGLSDKPAGASYSLFDQADLATLVAVAHGVERCVVVAHDMGDTVAAELLARQNAGELPFTIERTVLTNGSIFIDMARLSDGQQLLLSLPDETLADPLPRDLLRRSIADSFPPGWADSPEVDALVALVLHDDGDRLLPRLIRYIEERRRHQDRWTAALVDYAGPLTAIWGELDPIAVADMPRRLAVLRAGTELVLWPDVGHWPSIEAPDRLADALLDILSG</sequence>
<dbReference type="PANTHER" id="PTHR43798:SF33">
    <property type="entry name" value="HYDROLASE, PUTATIVE (AFU_ORTHOLOGUE AFUA_2G14860)-RELATED"/>
    <property type="match status" value="1"/>
</dbReference>
<dbReference type="Gene3D" id="3.40.50.1820">
    <property type="entry name" value="alpha/beta hydrolase"/>
    <property type="match status" value="1"/>
</dbReference>
<dbReference type="RefSeq" id="WP_153533077.1">
    <property type="nucleotide sequence ID" value="NZ_WEGH01000002.1"/>
</dbReference>
<evidence type="ECO:0000259" key="1">
    <source>
        <dbReference type="Pfam" id="PF12697"/>
    </source>
</evidence>
<protein>
    <recommendedName>
        <fullName evidence="1">AB hydrolase-1 domain-containing protein</fullName>
    </recommendedName>
</protein>
<dbReference type="GO" id="GO:0046464">
    <property type="term" value="P:acylglycerol catabolic process"/>
    <property type="evidence" value="ECO:0007669"/>
    <property type="project" value="TreeGrafter"/>
</dbReference>
<evidence type="ECO:0000313" key="2">
    <source>
        <dbReference type="EMBL" id="MQY04936.1"/>
    </source>
</evidence>